<feature type="region of interest" description="Disordered" evidence="4">
    <location>
        <begin position="1"/>
        <end position="32"/>
    </location>
</feature>
<feature type="domain" description="Transketolase N-terminal" evidence="5">
    <location>
        <begin position="52"/>
        <end position="296"/>
    </location>
</feature>
<gene>
    <name evidence="6" type="ORF">LNKW23_42860</name>
</gene>
<dbReference type="Pfam" id="PF00456">
    <property type="entry name" value="Transketolase_N"/>
    <property type="match status" value="1"/>
</dbReference>
<comment type="similarity">
    <text evidence="2">Belongs to the transketolase family.</text>
</comment>
<dbReference type="Proteomes" id="UP001239909">
    <property type="component" value="Unassembled WGS sequence"/>
</dbReference>
<evidence type="ECO:0000256" key="4">
    <source>
        <dbReference type="SAM" id="MobiDB-lite"/>
    </source>
</evidence>
<evidence type="ECO:0000256" key="1">
    <source>
        <dbReference type="ARBA" id="ARBA00001964"/>
    </source>
</evidence>
<dbReference type="InterPro" id="IPR005474">
    <property type="entry name" value="Transketolase_N"/>
</dbReference>
<dbReference type="EMBL" id="BSYI01000050">
    <property type="protein sequence ID" value="GMG85070.1"/>
    <property type="molecule type" value="Genomic_DNA"/>
</dbReference>
<comment type="caution">
    <text evidence="6">The sequence shown here is derived from an EMBL/GenBank/DDBJ whole genome shotgun (WGS) entry which is preliminary data.</text>
</comment>
<evidence type="ECO:0000259" key="5">
    <source>
        <dbReference type="Pfam" id="PF00456"/>
    </source>
</evidence>
<dbReference type="PANTHER" id="PTHR47514:SF1">
    <property type="entry name" value="TRANSKETOLASE N-TERMINAL SECTION-RELATED"/>
    <property type="match status" value="1"/>
</dbReference>
<name>A0ABQ6LSL2_9RHOB</name>
<accession>A0ABQ6LSL2</accession>
<protein>
    <submittedName>
        <fullName evidence="6">Transketolase</fullName>
    </submittedName>
</protein>
<comment type="cofactor">
    <cofactor evidence="1">
        <name>thiamine diphosphate</name>
        <dbReference type="ChEBI" id="CHEBI:58937"/>
    </cofactor>
</comment>
<dbReference type="Gene3D" id="3.40.50.970">
    <property type="match status" value="1"/>
</dbReference>
<dbReference type="RefSeq" id="WP_285674308.1">
    <property type="nucleotide sequence ID" value="NZ_BSYI01000050.1"/>
</dbReference>
<organism evidence="6 7">
    <name type="scientific">Paralimibaculum aggregatum</name>
    <dbReference type="NCBI Taxonomy" id="3036245"/>
    <lineage>
        <taxon>Bacteria</taxon>
        <taxon>Pseudomonadati</taxon>
        <taxon>Pseudomonadota</taxon>
        <taxon>Alphaproteobacteria</taxon>
        <taxon>Rhodobacterales</taxon>
        <taxon>Paracoccaceae</taxon>
        <taxon>Paralimibaculum</taxon>
    </lineage>
</organism>
<evidence type="ECO:0000256" key="2">
    <source>
        <dbReference type="ARBA" id="ARBA00007131"/>
    </source>
</evidence>
<dbReference type="SUPFAM" id="SSF52518">
    <property type="entry name" value="Thiamin diphosphate-binding fold (THDP-binding)"/>
    <property type="match status" value="1"/>
</dbReference>
<reference evidence="6 7" key="1">
    <citation type="submission" date="2023-04" db="EMBL/GenBank/DDBJ databases">
        <title>Marinoamorphus aggregata gen. nov., sp. Nov., isolate from tissue of brittle star Ophioplocus japonicus.</title>
        <authorList>
            <person name="Kawano K."/>
            <person name="Sawayama S."/>
            <person name="Nakagawa S."/>
        </authorList>
    </citation>
    <scope>NUCLEOTIDE SEQUENCE [LARGE SCALE GENOMIC DNA]</scope>
    <source>
        <strain evidence="6 7">NKW23</strain>
    </source>
</reference>
<keyword evidence="3" id="KW-0786">Thiamine pyrophosphate</keyword>
<keyword evidence="7" id="KW-1185">Reference proteome</keyword>
<proteinExistence type="inferred from homology"/>
<dbReference type="CDD" id="cd02012">
    <property type="entry name" value="TPP_TK"/>
    <property type="match status" value="1"/>
</dbReference>
<dbReference type="InterPro" id="IPR029061">
    <property type="entry name" value="THDP-binding"/>
</dbReference>
<evidence type="ECO:0000313" key="7">
    <source>
        <dbReference type="Proteomes" id="UP001239909"/>
    </source>
</evidence>
<sequence>MTETPEAPESREPPETAAAAMPPRAPRDHNRAPGFLSDRARFIRKETVRLSRIAGAGHYSSTFSAAELFAALYYGHLRIDPADPAWPDRDRFVLSKGHAAIGLYPVLGDLGYFDPALLDSHTRFGSAFGDHPDMKKIRGIDFSSGSLGHGLSVGVGMALALRVQRRGARVFVMLGDGELAEGQIWEAAMAAAHFRLGALVAIVDRNGLCIDGHTEEVMAVEPLAERFAGFGWQASRIDGHDFGAILGALDALPPPGEGPPQAIIADTVKGRGVAMMEGALNWHVGNLSDADYDAVMAELDAGLRPPVWEHER</sequence>
<evidence type="ECO:0000256" key="3">
    <source>
        <dbReference type="ARBA" id="ARBA00023052"/>
    </source>
</evidence>
<evidence type="ECO:0000313" key="6">
    <source>
        <dbReference type="EMBL" id="GMG85070.1"/>
    </source>
</evidence>
<dbReference type="PANTHER" id="PTHR47514">
    <property type="entry name" value="TRANSKETOLASE N-TERMINAL SECTION-RELATED"/>
    <property type="match status" value="1"/>
</dbReference>